<comment type="similarity">
    <text evidence="7">Belongs to the carbohydrate kinase PfkB family. LacC subfamily.</text>
</comment>
<dbReference type="GO" id="GO:0005829">
    <property type="term" value="C:cytosol"/>
    <property type="evidence" value="ECO:0007669"/>
    <property type="project" value="TreeGrafter"/>
</dbReference>
<keyword evidence="4 8" id="KW-0418">Kinase</keyword>
<comment type="function">
    <text evidence="8">Catalyzes the ATP-dependent phosphorylation of fructose-l-phosphate to fructose-l,6-bisphosphate.</text>
</comment>
<dbReference type="InterPro" id="IPR029056">
    <property type="entry name" value="Ribokinase-like"/>
</dbReference>
<feature type="domain" description="Carbohydrate kinase PfkB" evidence="9">
    <location>
        <begin position="7"/>
        <end position="285"/>
    </location>
</feature>
<keyword evidence="5 7" id="KW-0067">ATP-binding</keyword>
<evidence type="ECO:0000256" key="3">
    <source>
        <dbReference type="ARBA" id="ARBA00022741"/>
    </source>
</evidence>
<dbReference type="PANTHER" id="PTHR46566">
    <property type="entry name" value="1-PHOSPHOFRUCTOKINASE-RELATED"/>
    <property type="match status" value="1"/>
</dbReference>
<dbReference type="PIRSF" id="PIRSF000535">
    <property type="entry name" value="1PFK/6PFK/LacC"/>
    <property type="match status" value="1"/>
</dbReference>
<evidence type="ECO:0000259" key="9">
    <source>
        <dbReference type="Pfam" id="PF00294"/>
    </source>
</evidence>
<dbReference type="InterPro" id="IPR011611">
    <property type="entry name" value="PfkB_dom"/>
</dbReference>
<evidence type="ECO:0000256" key="6">
    <source>
        <dbReference type="ARBA" id="ARBA00047745"/>
    </source>
</evidence>
<sequence>MIYTCTLNPAIDYVVHLDRFEPGELNRALSTSKFAGGKGINVSRVLTRFGAENTALGFLGGFTGDFIINELDKEGIRHRFIRVAEDTRINVKVKAGKETEINGQGPTVTLKESEQFKALVERLNEGDILLLAGSVLSCLPKNYYTQLMELAKERGIKVAVDTSGPVLKELLQHKPFFIKPNHHELGELFQTSIQSKEQAIHLAKKLMEKGIENVIISMAGEGALFVNKDIVLSAKPPQGQVKNSVGAGDSMVAGFLAGYVKGKPMQEAFRFSVAAGSATAFSEDLCTKEKAEQLYSEVQISEIE</sequence>
<comment type="catalytic activity">
    <reaction evidence="7">
        <text>D-tagatofuranose 6-phosphate + ATP = D-tagatofuranose 1,6-bisphosphate + ADP + H(+)</text>
        <dbReference type="Rhea" id="RHEA:12420"/>
        <dbReference type="ChEBI" id="CHEBI:15378"/>
        <dbReference type="ChEBI" id="CHEBI:30616"/>
        <dbReference type="ChEBI" id="CHEBI:58694"/>
        <dbReference type="ChEBI" id="CHEBI:58695"/>
        <dbReference type="ChEBI" id="CHEBI:456216"/>
        <dbReference type="EC" id="2.7.1.144"/>
    </reaction>
</comment>
<dbReference type="FunFam" id="3.40.1190.20:FF:000001">
    <property type="entry name" value="Phosphofructokinase"/>
    <property type="match status" value="1"/>
</dbReference>
<dbReference type="GO" id="GO:0016052">
    <property type="term" value="P:carbohydrate catabolic process"/>
    <property type="evidence" value="ECO:0007669"/>
    <property type="project" value="UniProtKB-ARBA"/>
</dbReference>
<dbReference type="AlphaFoldDB" id="A0A1B9AFY3"/>
<keyword evidence="11" id="KW-1185">Reference proteome</keyword>
<gene>
    <name evidence="10" type="ORF">A8F95_13460</name>
</gene>
<dbReference type="GO" id="GO:0005524">
    <property type="term" value="F:ATP binding"/>
    <property type="evidence" value="ECO:0007669"/>
    <property type="project" value="UniProtKB-UniRule"/>
</dbReference>
<evidence type="ECO:0000256" key="2">
    <source>
        <dbReference type="ARBA" id="ARBA00022679"/>
    </source>
</evidence>
<evidence type="ECO:0000313" key="10">
    <source>
        <dbReference type="EMBL" id="OCA82750.1"/>
    </source>
</evidence>
<dbReference type="Pfam" id="PF00294">
    <property type="entry name" value="PfkB"/>
    <property type="match status" value="1"/>
</dbReference>
<evidence type="ECO:0000256" key="7">
    <source>
        <dbReference type="PIRNR" id="PIRNR000535"/>
    </source>
</evidence>
<dbReference type="InterPro" id="IPR017583">
    <property type="entry name" value="Tagatose/fructose_Pkinase"/>
</dbReference>
<dbReference type="RefSeq" id="WP_065411625.1">
    <property type="nucleotide sequence ID" value="NZ_MAYT01000029.1"/>
</dbReference>
<evidence type="ECO:0000256" key="1">
    <source>
        <dbReference type="ARBA" id="ARBA00005380"/>
    </source>
</evidence>
<evidence type="ECO:0000256" key="8">
    <source>
        <dbReference type="RuleBase" id="RU369061"/>
    </source>
</evidence>
<proteinExistence type="inferred from homology"/>
<comment type="catalytic activity">
    <reaction evidence="6 8">
        <text>beta-D-fructose 1-phosphate + ATP = beta-D-fructose 1,6-bisphosphate + ADP + H(+)</text>
        <dbReference type="Rhea" id="RHEA:14213"/>
        <dbReference type="ChEBI" id="CHEBI:15378"/>
        <dbReference type="ChEBI" id="CHEBI:30616"/>
        <dbReference type="ChEBI" id="CHEBI:32966"/>
        <dbReference type="ChEBI" id="CHEBI:138881"/>
        <dbReference type="ChEBI" id="CHEBI:456216"/>
        <dbReference type="EC" id="2.7.1.56"/>
    </reaction>
</comment>
<evidence type="ECO:0000256" key="5">
    <source>
        <dbReference type="ARBA" id="ARBA00022840"/>
    </source>
</evidence>
<dbReference type="GO" id="GO:0005988">
    <property type="term" value="P:lactose metabolic process"/>
    <property type="evidence" value="ECO:0007669"/>
    <property type="project" value="UniProtKB-KW"/>
</dbReference>
<dbReference type="InterPro" id="IPR022463">
    <property type="entry name" value="1-PFruKinase"/>
</dbReference>
<dbReference type="NCBIfam" id="TIGR03168">
    <property type="entry name" value="1-PFK"/>
    <property type="match status" value="1"/>
</dbReference>
<dbReference type="EMBL" id="MAYT01000029">
    <property type="protein sequence ID" value="OCA82750.1"/>
    <property type="molecule type" value="Genomic_DNA"/>
</dbReference>
<comment type="caution">
    <text evidence="10">The sequence shown here is derived from an EMBL/GenBank/DDBJ whole genome shotgun (WGS) entry which is preliminary data.</text>
</comment>
<comment type="similarity">
    <text evidence="1">Belongs to the carbohydrate kinase pfkB family.</text>
</comment>
<keyword evidence="2 7" id="KW-0808">Transferase</keyword>
<dbReference type="PROSITE" id="PS00583">
    <property type="entry name" value="PFKB_KINASES_1"/>
    <property type="match status" value="1"/>
</dbReference>
<dbReference type="GO" id="GO:0009024">
    <property type="term" value="F:tagatose-6-phosphate kinase activity"/>
    <property type="evidence" value="ECO:0007669"/>
    <property type="project" value="UniProtKB-EC"/>
</dbReference>
<accession>A0A1B9AFY3</accession>
<dbReference type="InterPro" id="IPR002173">
    <property type="entry name" value="Carboh/pur_kinase_PfkB_CS"/>
</dbReference>
<evidence type="ECO:0000313" key="11">
    <source>
        <dbReference type="Proteomes" id="UP000092578"/>
    </source>
</evidence>
<name>A0A1B9AFY3_9BACI</name>
<dbReference type="GO" id="GO:0044281">
    <property type="term" value="P:small molecule metabolic process"/>
    <property type="evidence" value="ECO:0007669"/>
    <property type="project" value="UniProtKB-ARBA"/>
</dbReference>
<dbReference type="PROSITE" id="PS00584">
    <property type="entry name" value="PFKB_KINASES_2"/>
    <property type="match status" value="1"/>
</dbReference>
<dbReference type="CDD" id="cd01164">
    <property type="entry name" value="FruK_PfkB_like"/>
    <property type="match status" value="1"/>
</dbReference>
<reference evidence="11" key="1">
    <citation type="submission" date="2016-05" db="EMBL/GenBank/DDBJ databases">
        <authorList>
            <person name="Liu B."/>
            <person name="Wang J."/>
            <person name="Zhu Y."/>
            <person name="Liu G."/>
            <person name="Chen Q."/>
            <person name="Chen Z."/>
            <person name="Lan J."/>
            <person name="Che J."/>
            <person name="Ge C."/>
            <person name="Shi H."/>
            <person name="Pan Z."/>
            <person name="Liu X."/>
        </authorList>
    </citation>
    <scope>NUCLEOTIDE SEQUENCE [LARGE SCALE GENOMIC DNA]</scope>
    <source>
        <strain evidence="11">FJAT-27215</strain>
    </source>
</reference>
<dbReference type="PANTHER" id="PTHR46566:SF1">
    <property type="entry name" value="1-PHOSPHOFRUCTOKINASE"/>
    <property type="match status" value="1"/>
</dbReference>
<keyword evidence="7" id="KW-0423">Lactose metabolism</keyword>
<protein>
    <recommendedName>
        <fullName evidence="7">Tagatose-6-phosphate kinase</fullName>
        <ecNumber evidence="7">2.7.1.144</ecNumber>
    </recommendedName>
</protein>
<dbReference type="GO" id="GO:0008662">
    <property type="term" value="F:1-phosphofructokinase activity"/>
    <property type="evidence" value="ECO:0007669"/>
    <property type="project" value="UniProtKB-UniRule"/>
</dbReference>
<comment type="pathway">
    <text evidence="7">Carbohydrate metabolism; D-tagatose 6-phosphate degradation; D-glyceraldehyde 3-phosphate and glycerone phosphate from D-tagatose 6-phosphate: step 1/2.</text>
</comment>
<organism evidence="10 11">
    <name type="scientific">Pseudobacillus wudalianchiensis</name>
    <dbReference type="NCBI Taxonomy" id="1743143"/>
    <lineage>
        <taxon>Bacteria</taxon>
        <taxon>Bacillati</taxon>
        <taxon>Bacillota</taxon>
        <taxon>Bacilli</taxon>
        <taxon>Bacillales</taxon>
        <taxon>Bacillaceae</taxon>
        <taxon>Pseudobacillus</taxon>
    </lineage>
</organism>
<dbReference type="EC" id="2.7.1.144" evidence="7"/>
<dbReference type="SUPFAM" id="SSF53613">
    <property type="entry name" value="Ribokinase-like"/>
    <property type="match status" value="1"/>
</dbReference>
<dbReference type="NCBIfam" id="TIGR03828">
    <property type="entry name" value="pfkB"/>
    <property type="match status" value="1"/>
</dbReference>
<keyword evidence="3 7" id="KW-0547">Nucleotide-binding</keyword>
<dbReference type="Proteomes" id="UP000092578">
    <property type="component" value="Unassembled WGS sequence"/>
</dbReference>
<evidence type="ECO:0000256" key="4">
    <source>
        <dbReference type="ARBA" id="ARBA00022777"/>
    </source>
</evidence>
<dbReference type="Gene3D" id="3.40.1190.20">
    <property type="match status" value="1"/>
</dbReference>